<dbReference type="Pfam" id="PF00561">
    <property type="entry name" value="Abhydrolase_1"/>
    <property type="match status" value="1"/>
</dbReference>
<keyword evidence="1" id="KW-1133">Transmembrane helix</keyword>
<dbReference type="EMBL" id="CP126655">
    <property type="protein sequence ID" value="WJZ92429.1"/>
    <property type="molecule type" value="Genomic_DNA"/>
</dbReference>
<dbReference type="Gene3D" id="3.40.50.1820">
    <property type="entry name" value="alpha/beta hydrolase"/>
    <property type="match status" value="1"/>
</dbReference>
<name>A0ABY9CBR9_VITVI</name>
<feature type="transmembrane region" description="Helical" evidence="1">
    <location>
        <begin position="20"/>
        <end position="46"/>
    </location>
</feature>
<evidence type="ECO:0000313" key="3">
    <source>
        <dbReference type="EMBL" id="WJZ92429.1"/>
    </source>
</evidence>
<dbReference type="InterPro" id="IPR029058">
    <property type="entry name" value="AB_hydrolase_fold"/>
</dbReference>
<accession>A0ABY9CBR9</accession>
<sequence>MFTVSQILSGKWARISAESFISVLSWVVFLFLDFLDTVFCIFFRVLDEFMEGKASRCYCESKEEKDSNEEGEVSETLYGNERKNIFREMGFLRFPGKWENSKKRGGRVEAKMTRWSDCGCESCVSWLNNGDDQKLHVVVMEPPKAIEEECKQGHIENVIFLHGFLSSSSFWTETVFPNLSEEVKHNYRLFALDLLGFGRSPKPRDCLYTLRDHLEMIEKSVIHPFELKSFHLVAHSMGCILALALAAKYSKSVKSITLIAPPYFDYSKDGGSSMVLRKLAERRLWPPIRFGSSFMSWYEHLGRCVCFLICRNHRTWEWVLKLLTRKRNLDFMTIDMTKHTHSSAWHTMHNVICGGAKSMDECLETLKRSRVKIYVIQGDRDEIVPLECSINIKMKIPNAEVDIINNVDHSSVILGRETNFTQYLEHTWLSFSSREECYKHCSI</sequence>
<keyword evidence="1" id="KW-0472">Membrane</keyword>
<dbReference type="PRINTS" id="PR00111">
    <property type="entry name" value="ABHYDROLASE"/>
</dbReference>
<dbReference type="PANTHER" id="PTHR43689">
    <property type="entry name" value="HYDROLASE"/>
    <property type="match status" value="1"/>
</dbReference>
<evidence type="ECO:0000313" key="4">
    <source>
        <dbReference type="Proteomes" id="UP001227230"/>
    </source>
</evidence>
<gene>
    <name evidence="3" type="ORF">VitviT2T_011422</name>
</gene>
<evidence type="ECO:0000259" key="2">
    <source>
        <dbReference type="Pfam" id="PF00561"/>
    </source>
</evidence>
<keyword evidence="1" id="KW-0812">Transmembrane</keyword>
<dbReference type="PANTHER" id="PTHR43689:SF14">
    <property type="entry name" value="LYSOPHOSPHOLIPASE BODYGUARD 4-RELATED"/>
    <property type="match status" value="1"/>
</dbReference>
<dbReference type="SUPFAM" id="SSF53474">
    <property type="entry name" value="alpha/beta-Hydrolases"/>
    <property type="match status" value="1"/>
</dbReference>
<dbReference type="Proteomes" id="UP001227230">
    <property type="component" value="Chromosome 8"/>
</dbReference>
<keyword evidence="4" id="KW-1185">Reference proteome</keyword>
<reference evidence="3 4" key="1">
    <citation type="journal article" date="2023" name="Hortic Res">
        <title>The complete reference genome for grapevine (Vitis vinifera L.) genetics and breeding.</title>
        <authorList>
            <person name="Shi X."/>
            <person name="Cao S."/>
            <person name="Wang X."/>
            <person name="Huang S."/>
            <person name="Wang Y."/>
            <person name="Liu Z."/>
            <person name="Liu W."/>
            <person name="Leng X."/>
            <person name="Peng Y."/>
            <person name="Wang N."/>
            <person name="Wang Y."/>
            <person name="Ma Z."/>
            <person name="Xu X."/>
            <person name="Zhang F."/>
            <person name="Xue H."/>
            <person name="Zhong H."/>
            <person name="Wang Y."/>
            <person name="Zhang K."/>
            <person name="Velt A."/>
            <person name="Avia K."/>
            <person name="Holtgrawe D."/>
            <person name="Grimplet J."/>
            <person name="Matus J.T."/>
            <person name="Ware D."/>
            <person name="Wu X."/>
            <person name="Wang H."/>
            <person name="Liu C."/>
            <person name="Fang Y."/>
            <person name="Rustenholz C."/>
            <person name="Cheng Z."/>
            <person name="Xiao H."/>
            <person name="Zhou Y."/>
        </authorList>
    </citation>
    <scope>NUCLEOTIDE SEQUENCE [LARGE SCALE GENOMIC DNA]</scope>
    <source>
        <strain evidence="4">cv. Pinot noir / PN40024</strain>
        <tissue evidence="3">Leaf</tissue>
    </source>
</reference>
<feature type="domain" description="AB hydrolase-1" evidence="2">
    <location>
        <begin position="158"/>
        <end position="413"/>
    </location>
</feature>
<dbReference type="InterPro" id="IPR000073">
    <property type="entry name" value="AB_hydrolase_1"/>
</dbReference>
<evidence type="ECO:0000256" key="1">
    <source>
        <dbReference type="SAM" id="Phobius"/>
    </source>
</evidence>
<protein>
    <recommendedName>
        <fullName evidence="2">AB hydrolase-1 domain-containing protein</fullName>
    </recommendedName>
</protein>
<proteinExistence type="predicted"/>
<organism evidence="3 4">
    <name type="scientific">Vitis vinifera</name>
    <name type="common">Grape</name>
    <dbReference type="NCBI Taxonomy" id="29760"/>
    <lineage>
        <taxon>Eukaryota</taxon>
        <taxon>Viridiplantae</taxon>
        <taxon>Streptophyta</taxon>
        <taxon>Embryophyta</taxon>
        <taxon>Tracheophyta</taxon>
        <taxon>Spermatophyta</taxon>
        <taxon>Magnoliopsida</taxon>
        <taxon>eudicotyledons</taxon>
        <taxon>Gunneridae</taxon>
        <taxon>Pentapetalae</taxon>
        <taxon>rosids</taxon>
        <taxon>Vitales</taxon>
        <taxon>Vitaceae</taxon>
        <taxon>Viteae</taxon>
        <taxon>Vitis</taxon>
    </lineage>
</organism>